<dbReference type="Proteomes" id="UP000276542">
    <property type="component" value="Unassembled WGS sequence"/>
</dbReference>
<dbReference type="OrthoDB" id="1425703at2"/>
<dbReference type="AlphaFoldDB" id="A0A3A5H589"/>
<comment type="caution">
    <text evidence="1">The sequence shown here is derived from an EMBL/GenBank/DDBJ whole genome shotgun (WGS) entry which is preliminary data.</text>
</comment>
<name>A0A3A5H589_9ACTN</name>
<proteinExistence type="predicted"/>
<evidence type="ECO:0008006" key="3">
    <source>
        <dbReference type="Google" id="ProtNLM"/>
    </source>
</evidence>
<organism evidence="1 2">
    <name type="scientific">Nocardioides cavernaquae</name>
    <dbReference type="NCBI Taxonomy" id="2321396"/>
    <lineage>
        <taxon>Bacteria</taxon>
        <taxon>Bacillati</taxon>
        <taxon>Actinomycetota</taxon>
        <taxon>Actinomycetes</taxon>
        <taxon>Propionibacteriales</taxon>
        <taxon>Nocardioidaceae</taxon>
        <taxon>Nocardioides</taxon>
    </lineage>
</organism>
<sequence length="226" mass="23849">MTAMGLGSIVGRRLAPRVQKLAPQAAHNFVREAMVKAITGVGPLRPVRVSAEKQLKDEKGDVDGAIRDVVRLHVAYASAQGFLTNLGGLMTALAAVPANITGLTLVQVRMIAAIAHLHGHDLDDPRVRAAVVTSLLGEETVRKAVKKGRLPASPLGLATHEAYDPAIEKAVNTEVATELITRVAGKRLATTVGKRIPVLGGVVGMTADGYATWQLGRYAATEFKKA</sequence>
<gene>
    <name evidence="1" type="ORF">D4739_06210</name>
</gene>
<accession>A0A3A5H589</accession>
<dbReference type="InterPro" id="IPR024787">
    <property type="entry name" value="EcsC"/>
</dbReference>
<keyword evidence="2" id="KW-1185">Reference proteome</keyword>
<evidence type="ECO:0000313" key="2">
    <source>
        <dbReference type="Proteomes" id="UP000276542"/>
    </source>
</evidence>
<dbReference type="EMBL" id="QYRP01000002">
    <property type="protein sequence ID" value="RJS45859.1"/>
    <property type="molecule type" value="Genomic_DNA"/>
</dbReference>
<protein>
    <recommendedName>
        <fullName evidence="3">EcsC family protein</fullName>
    </recommendedName>
</protein>
<evidence type="ECO:0000313" key="1">
    <source>
        <dbReference type="EMBL" id="RJS45859.1"/>
    </source>
</evidence>
<reference evidence="2" key="1">
    <citation type="submission" date="2018-09" db="EMBL/GenBank/DDBJ databases">
        <authorList>
            <person name="Zhu H."/>
        </authorList>
    </citation>
    <scope>NUCLEOTIDE SEQUENCE [LARGE SCALE GENOMIC DNA]</scope>
    <source>
        <strain evidence="2">K1W22B-1</strain>
    </source>
</reference>
<dbReference type="Pfam" id="PF12787">
    <property type="entry name" value="EcsC"/>
    <property type="match status" value="1"/>
</dbReference>